<dbReference type="Proteomes" id="UP001160483">
    <property type="component" value="Unassembled WGS sequence"/>
</dbReference>
<protein>
    <recommendedName>
        <fullName evidence="1">TATA box binding protein associated factor (TAF) histone-like fold domain-containing protein</fullName>
    </recommendedName>
</protein>
<dbReference type="EMBL" id="CAKKTJ010000193">
    <property type="protein sequence ID" value="CAH0477746.1"/>
    <property type="molecule type" value="Genomic_DNA"/>
</dbReference>
<name>A0AAU9LCG8_9STRA</name>
<evidence type="ECO:0000259" key="1">
    <source>
        <dbReference type="Pfam" id="PF02969"/>
    </source>
</evidence>
<accession>A0AAU9LCG8</accession>
<dbReference type="InterPro" id="IPR004823">
    <property type="entry name" value="TAF_TATA-bd_Histone-like_dom"/>
</dbReference>
<reference evidence="2" key="1">
    <citation type="submission" date="2021-11" db="EMBL/GenBank/DDBJ databases">
        <authorList>
            <person name="Islam A."/>
            <person name="Islam S."/>
            <person name="Flora M.S."/>
            <person name="Rahman M."/>
            <person name="Ziaur R.M."/>
            <person name="Epstein J.H."/>
            <person name="Hassan M."/>
            <person name="Klassen M."/>
            <person name="Woodard K."/>
            <person name="Webb A."/>
            <person name="Webby R.J."/>
            <person name="El Zowalaty M.E."/>
        </authorList>
    </citation>
    <scope>NUCLEOTIDE SEQUENCE</scope>
    <source>
        <strain evidence="2">Pbs3</strain>
    </source>
</reference>
<dbReference type="Gene3D" id="1.10.20.10">
    <property type="entry name" value="Histone, subunit A"/>
    <property type="match status" value="1"/>
</dbReference>
<dbReference type="GO" id="GO:0046982">
    <property type="term" value="F:protein heterodimerization activity"/>
    <property type="evidence" value="ECO:0007669"/>
    <property type="project" value="InterPro"/>
</dbReference>
<dbReference type="AlphaFoldDB" id="A0AAU9LCG8"/>
<dbReference type="InterPro" id="IPR009072">
    <property type="entry name" value="Histone-fold"/>
</dbReference>
<sequence length="68" mass="7850">MNQLRSMTLTVVARILGLNNINDDSIRDMLPGLELRVREVVQDAIEFQQHPRRSQLDFTPFIKAVSIE</sequence>
<evidence type="ECO:0000313" key="2">
    <source>
        <dbReference type="EMBL" id="CAH0477746.1"/>
    </source>
</evidence>
<dbReference type="Pfam" id="PF02969">
    <property type="entry name" value="TAF"/>
    <property type="match status" value="1"/>
</dbReference>
<organism evidence="2 3">
    <name type="scientific">Peronospora belbahrii</name>
    <dbReference type="NCBI Taxonomy" id="622444"/>
    <lineage>
        <taxon>Eukaryota</taxon>
        <taxon>Sar</taxon>
        <taxon>Stramenopiles</taxon>
        <taxon>Oomycota</taxon>
        <taxon>Peronosporomycetes</taxon>
        <taxon>Peronosporales</taxon>
        <taxon>Peronosporaceae</taxon>
        <taxon>Peronospora</taxon>
    </lineage>
</organism>
<proteinExistence type="predicted"/>
<gene>
    <name evidence="2" type="ORF">PBS003_LOCUS4479</name>
</gene>
<evidence type="ECO:0000313" key="3">
    <source>
        <dbReference type="Proteomes" id="UP001160483"/>
    </source>
</evidence>
<dbReference type="SUPFAM" id="SSF47113">
    <property type="entry name" value="Histone-fold"/>
    <property type="match status" value="1"/>
</dbReference>
<feature type="domain" description="TATA box binding protein associated factor (TAF) histone-like fold" evidence="1">
    <location>
        <begin position="6"/>
        <end position="56"/>
    </location>
</feature>
<comment type="caution">
    <text evidence="2">The sequence shown here is derived from an EMBL/GenBank/DDBJ whole genome shotgun (WGS) entry which is preliminary data.</text>
</comment>